<proteinExistence type="predicted"/>
<evidence type="ECO:0000313" key="2">
    <source>
        <dbReference type="Proteomes" id="UP000789739"/>
    </source>
</evidence>
<protein>
    <submittedName>
        <fullName evidence="1">11464_t:CDS:1</fullName>
    </submittedName>
</protein>
<dbReference type="EMBL" id="CAJVPI010001480">
    <property type="protein sequence ID" value="CAG8614806.1"/>
    <property type="molecule type" value="Genomic_DNA"/>
</dbReference>
<reference evidence="1" key="1">
    <citation type="submission" date="2021-06" db="EMBL/GenBank/DDBJ databases">
        <authorList>
            <person name="Kallberg Y."/>
            <person name="Tangrot J."/>
            <person name="Rosling A."/>
        </authorList>
    </citation>
    <scope>NUCLEOTIDE SEQUENCE</scope>
    <source>
        <strain evidence="1">BR232B</strain>
    </source>
</reference>
<evidence type="ECO:0000313" key="1">
    <source>
        <dbReference type="EMBL" id="CAG8614806.1"/>
    </source>
</evidence>
<comment type="caution">
    <text evidence="1">The sequence shown here is derived from an EMBL/GenBank/DDBJ whole genome shotgun (WGS) entry which is preliminary data.</text>
</comment>
<accession>A0A9N9GNK4</accession>
<sequence>MTGVTGWIYLDKKDKSSPSSPLSNIYTWQMMVKNLTFDDVAKRWKVERKIAVLQVDDEIRTFYQLY</sequence>
<dbReference type="Proteomes" id="UP000789739">
    <property type="component" value="Unassembled WGS sequence"/>
</dbReference>
<gene>
    <name evidence="1" type="ORF">PBRASI_LOCUS8372</name>
</gene>
<keyword evidence="2" id="KW-1185">Reference proteome</keyword>
<name>A0A9N9GNK4_9GLOM</name>
<organism evidence="1 2">
    <name type="scientific">Paraglomus brasilianum</name>
    <dbReference type="NCBI Taxonomy" id="144538"/>
    <lineage>
        <taxon>Eukaryota</taxon>
        <taxon>Fungi</taxon>
        <taxon>Fungi incertae sedis</taxon>
        <taxon>Mucoromycota</taxon>
        <taxon>Glomeromycotina</taxon>
        <taxon>Glomeromycetes</taxon>
        <taxon>Paraglomerales</taxon>
        <taxon>Paraglomeraceae</taxon>
        <taxon>Paraglomus</taxon>
    </lineage>
</organism>
<dbReference type="AlphaFoldDB" id="A0A9N9GNK4"/>